<sequence length="123" mass="13323">MAYLGFSPLDGETRTATASDAGLFSSTELRVIGLAERVDATREIAPNSRFGRFVEWALGVRLARPLADPRLESLRRFASLARHHANELGEDDVGSFLASGYSRGQAQGLLAYLGSEGRRGRLA</sequence>
<reference evidence="2" key="1">
    <citation type="submission" date="2017-02" db="EMBL/GenBank/DDBJ databases">
        <authorList>
            <person name="Varghese N."/>
            <person name="Submissions S."/>
        </authorList>
    </citation>
    <scope>NUCLEOTIDE SEQUENCE [LARGE SCALE GENOMIC DNA]</scope>
    <source>
        <strain evidence="2">UM2</strain>
    </source>
</reference>
<proteinExistence type="predicted"/>
<evidence type="ECO:0000313" key="1">
    <source>
        <dbReference type="EMBL" id="SKB49497.1"/>
    </source>
</evidence>
<keyword evidence="2" id="KW-1185">Reference proteome</keyword>
<organism evidence="1 2">
    <name type="scientific">Rhizorhabdus histidinilytica</name>
    <dbReference type="NCBI Taxonomy" id="439228"/>
    <lineage>
        <taxon>Bacteria</taxon>
        <taxon>Pseudomonadati</taxon>
        <taxon>Pseudomonadota</taxon>
        <taxon>Alphaproteobacteria</taxon>
        <taxon>Sphingomonadales</taxon>
        <taxon>Sphingomonadaceae</taxon>
        <taxon>Rhizorhabdus</taxon>
    </lineage>
</organism>
<dbReference type="OrthoDB" id="7449825at2"/>
<dbReference type="RefSeq" id="WP_079647530.1">
    <property type="nucleotide sequence ID" value="NZ_FUYM01000003.1"/>
</dbReference>
<dbReference type="Proteomes" id="UP000189818">
    <property type="component" value="Unassembled WGS sequence"/>
</dbReference>
<accession>A0A1T5BQL1</accession>
<name>A0A1T5BQL1_9SPHN</name>
<dbReference type="AlphaFoldDB" id="A0A1T5BQL1"/>
<evidence type="ECO:0000313" key="2">
    <source>
        <dbReference type="Proteomes" id="UP000189818"/>
    </source>
</evidence>
<protein>
    <submittedName>
        <fullName evidence="1">Uncharacterized protein</fullName>
    </submittedName>
</protein>
<dbReference type="EMBL" id="FUYM01000003">
    <property type="protein sequence ID" value="SKB49497.1"/>
    <property type="molecule type" value="Genomic_DNA"/>
</dbReference>
<gene>
    <name evidence="1" type="ORF">SAMN06295920_103206</name>
</gene>